<accession>A0A840RPT6</accession>
<gene>
    <name evidence="1" type="ORF">HNR39_000441</name>
</gene>
<comment type="caution">
    <text evidence="1">The sequence shown here is derived from an EMBL/GenBank/DDBJ whole genome shotgun (WGS) entry which is preliminary data.</text>
</comment>
<keyword evidence="2" id="KW-1185">Reference proteome</keyword>
<dbReference type="AlphaFoldDB" id="A0A840RPT6"/>
<protein>
    <submittedName>
        <fullName evidence="1">Uncharacterized protein</fullName>
    </submittedName>
</protein>
<dbReference type="RefSeq" id="WP_168052721.1">
    <property type="nucleotide sequence ID" value="NZ_JAAOZT010000002.1"/>
</dbReference>
<sequence length="260" mass="29196">MEKPDWASWRDMNHVELWQFTALSLDASPADVKTIYNGRFDKSIDEPFCKEFERRLKILANNTPMSLHPMARINKSLVYSQPIFFRIGTKLAVENYDWSFPDEFRSMAELADKDKRPETPSANSMELMPQLAPVSESETTTAPFTAQNIAAGSPAESRPELDGAPAVAAESVKLAQSVEELGLSKREKQIRVIVTTAETKGYKVLSIETGNKALLRKACKTSRPDLFGAGDNPFDDAWEVATRSDPPRLRMADHDKFARR</sequence>
<proteinExistence type="predicted"/>
<evidence type="ECO:0000313" key="2">
    <source>
        <dbReference type="Proteomes" id="UP000571084"/>
    </source>
</evidence>
<dbReference type="EMBL" id="JACHHQ010000001">
    <property type="protein sequence ID" value="MBB5198631.1"/>
    <property type="molecule type" value="Genomic_DNA"/>
</dbReference>
<evidence type="ECO:0000313" key="1">
    <source>
        <dbReference type="EMBL" id="MBB5198631.1"/>
    </source>
</evidence>
<dbReference type="Proteomes" id="UP000571084">
    <property type="component" value="Unassembled WGS sequence"/>
</dbReference>
<name>A0A840RPT6_9BURK</name>
<organism evidence="1 2">
    <name type="scientific">Glaciimonas immobilis</name>
    <dbReference type="NCBI Taxonomy" id="728004"/>
    <lineage>
        <taxon>Bacteria</taxon>
        <taxon>Pseudomonadati</taxon>
        <taxon>Pseudomonadota</taxon>
        <taxon>Betaproteobacteria</taxon>
        <taxon>Burkholderiales</taxon>
        <taxon>Oxalobacteraceae</taxon>
        <taxon>Glaciimonas</taxon>
    </lineage>
</organism>
<reference evidence="1 2" key="1">
    <citation type="submission" date="2020-08" db="EMBL/GenBank/DDBJ databases">
        <title>Genomic Encyclopedia of Type Strains, Phase IV (KMG-IV): sequencing the most valuable type-strain genomes for metagenomic binning, comparative biology and taxonomic classification.</title>
        <authorList>
            <person name="Goeker M."/>
        </authorList>
    </citation>
    <scope>NUCLEOTIDE SEQUENCE [LARGE SCALE GENOMIC DNA]</scope>
    <source>
        <strain evidence="1 2">DSM 23240</strain>
    </source>
</reference>